<evidence type="ECO:0000256" key="4">
    <source>
        <dbReference type="SAM" id="Coils"/>
    </source>
</evidence>
<evidence type="ECO:0000259" key="6">
    <source>
        <dbReference type="Pfam" id="PF03088"/>
    </source>
</evidence>
<comment type="similarity">
    <text evidence="1">Belongs to the strictosidine synthase family.</text>
</comment>
<dbReference type="Pfam" id="PF03088">
    <property type="entry name" value="Str_synth"/>
    <property type="match status" value="1"/>
</dbReference>
<dbReference type="InterPro" id="IPR011042">
    <property type="entry name" value="6-blade_b-propeller_TolB-like"/>
</dbReference>
<evidence type="ECO:0000313" key="8">
    <source>
        <dbReference type="Proteomes" id="UP000245119"/>
    </source>
</evidence>
<keyword evidence="4" id="KW-0175">Coiled coil</keyword>
<dbReference type="STRING" id="400727.A0A2T7NX56"/>
<feature type="region of interest" description="Disordered" evidence="5">
    <location>
        <begin position="372"/>
        <end position="407"/>
    </location>
</feature>
<dbReference type="OrthoDB" id="5307922at2759"/>
<accession>A0A2T7NX56</accession>
<dbReference type="PANTHER" id="PTHR10426:SF88">
    <property type="entry name" value="ADIPOCYTE PLASMA MEMBRANE-ASSOCIATED PROTEIN HEMOMUCIN-RELATED"/>
    <property type="match status" value="1"/>
</dbReference>
<dbReference type="SUPFAM" id="SSF63829">
    <property type="entry name" value="Calcium-dependent phosphotriesterase"/>
    <property type="match status" value="1"/>
</dbReference>
<feature type="coiled-coil region" evidence="4">
    <location>
        <begin position="447"/>
        <end position="474"/>
    </location>
</feature>
<evidence type="ECO:0000256" key="5">
    <source>
        <dbReference type="SAM" id="MobiDB-lite"/>
    </source>
</evidence>
<sequence length="543" mass="59926">MTWCCCRLPPPPPLIGPLIRNDFLARATIYAQSRVNAPESMIIVDNYVYAGNRDGTIVEIEPGTQQSRLIHPSPAILRACGWPNSPVGTCGRPLGMRRTRDDHLLVADPYRGILKVRPPNRRTWVQRGFFDGNYRVLVSNNTLVNGKPLGYLNDVVQSQNGVVFFTSSSSRWRDPNDFMNITLEGETSGRVLVYDPNKGYPQELVTNLHFPNGVELSPNEDFLLIAEGGRSRIHRAWIGRNSPRRGTIDVFAENLPGFVDNIRRTNRGTYWVAFSRARHANLPSVLDTYGTQPAIREHIMQMPREDVMMQSPKFGIIVELDANGKIIRSLQDPSGHVYSGVSEVNEVNNVLYLGSFEKNFIGRIDLSTLPQLPLQPAGTGTSPGSGSTSGTGGTAPGTGAGTSPTQATPMTQLLDTVRQNVASLDAERLRTMVLQLVSKLVETVLQRRKEAQEMAILMARIRQMQDQITLLRQQLVTTAPPIFDMTSSAIDTTTATVTIETTTSIICVLISRLSKVCVFASTAMCLEATCAQPRHHLIVSFSL</sequence>
<evidence type="ECO:0000313" key="7">
    <source>
        <dbReference type="EMBL" id="PVD25747.1"/>
    </source>
</evidence>
<feature type="compositionally biased region" description="Gly residues" evidence="5">
    <location>
        <begin position="381"/>
        <end position="400"/>
    </location>
</feature>
<protein>
    <recommendedName>
        <fullName evidence="6">Strictosidine synthase conserved region domain-containing protein</fullName>
    </recommendedName>
</protein>
<keyword evidence="8" id="KW-1185">Reference proteome</keyword>
<keyword evidence="3" id="KW-0325">Glycoprotein</keyword>
<organism evidence="7 8">
    <name type="scientific">Pomacea canaliculata</name>
    <name type="common">Golden apple snail</name>
    <dbReference type="NCBI Taxonomy" id="400727"/>
    <lineage>
        <taxon>Eukaryota</taxon>
        <taxon>Metazoa</taxon>
        <taxon>Spiralia</taxon>
        <taxon>Lophotrochozoa</taxon>
        <taxon>Mollusca</taxon>
        <taxon>Gastropoda</taxon>
        <taxon>Caenogastropoda</taxon>
        <taxon>Architaenioglossa</taxon>
        <taxon>Ampullarioidea</taxon>
        <taxon>Ampullariidae</taxon>
        <taxon>Pomacea</taxon>
    </lineage>
</organism>
<dbReference type="Pfam" id="PF20067">
    <property type="entry name" value="SSL_N"/>
    <property type="match status" value="1"/>
</dbReference>
<dbReference type="EMBL" id="PZQS01000008">
    <property type="protein sequence ID" value="PVD25747.1"/>
    <property type="molecule type" value="Genomic_DNA"/>
</dbReference>
<evidence type="ECO:0000256" key="3">
    <source>
        <dbReference type="ARBA" id="ARBA00023180"/>
    </source>
</evidence>
<name>A0A2T7NX56_POMCA</name>
<dbReference type="GO" id="GO:0012505">
    <property type="term" value="C:endomembrane system"/>
    <property type="evidence" value="ECO:0007669"/>
    <property type="project" value="TreeGrafter"/>
</dbReference>
<evidence type="ECO:0000256" key="1">
    <source>
        <dbReference type="ARBA" id="ARBA00009191"/>
    </source>
</evidence>
<keyword evidence="2" id="KW-0597">Phosphoprotein</keyword>
<dbReference type="GO" id="GO:0016787">
    <property type="term" value="F:hydrolase activity"/>
    <property type="evidence" value="ECO:0007669"/>
    <property type="project" value="TreeGrafter"/>
</dbReference>
<dbReference type="AlphaFoldDB" id="A0A2T7NX56"/>
<dbReference type="PANTHER" id="PTHR10426">
    <property type="entry name" value="STRICTOSIDINE SYNTHASE-RELATED"/>
    <property type="match status" value="1"/>
</dbReference>
<dbReference type="Proteomes" id="UP000245119">
    <property type="component" value="Linkage Group LG8"/>
</dbReference>
<comment type="caution">
    <text evidence="7">The sequence shown here is derived from an EMBL/GenBank/DDBJ whole genome shotgun (WGS) entry which is preliminary data.</text>
</comment>
<reference evidence="7 8" key="1">
    <citation type="submission" date="2018-04" db="EMBL/GenBank/DDBJ databases">
        <title>The genome of golden apple snail Pomacea canaliculata provides insight into stress tolerance and invasive adaptation.</title>
        <authorList>
            <person name="Liu C."/>
            <person name="Liu B."/>
            <person name="Ren Y."/>
            <person name="Zhang Y."/>
            <person name="Wang H."/>
            <person name="Li S."/>
            <person name="Jiang F."/>
            <person name="Yin L."/>
            <person name="Zhang G."/>
            <person name="Qian W."/>
            <person name="Fan W."/>
        </authorList>
    </citation>
    <scope>NUCLEOTIDE SEQUENCE [LARGE SCALE GENOMIC DNA]</scope>
    <source>
        <strain evidence="7">SZHN2017</strain>
        <tissue evidence="7">Muscle</tissue>
    </source>
</reference>
<evidence type="ECO:0000256" key="2">
    <source>
        <dbReference type="ARBA" id="ARBA00022553"/>
    </source>
</evidence>
<feature type="domain" description="Strictosidine synthase conserved region" evidence="6">
    <location>
        <begin position="156"/>
        <end position="238"/>
    </location>
</feature>
<dbReference type="InterPro" id="IPR018119">
    <property type="entry name" value="Strictosidine_synth_cons-reg"/>
</dbReference>
<gene>
    <name evidence="7" type="ORF">C0Q70_13407</name>
</gene>
<dbReference type="Gene3D" id="2.120.10.30">
    <property type="entry name" value="TolB, C-terminal domain"/>
    <property type="match status" value="1"/>
</dbReference>
<proteinExistence type="inferred from homology"/>